<protein>
    <recommendedName>
        <fullName evidence="2">Secretion system C-terminal sorting domain-containing protein</fullName>
    </recommendedName>
</protein>
<dbReference type="InterPro" id="IPR026444">
    <property type="entry name" value="Secre_tail"/>
</dbReference>
<dbReference type="NCBIfam" id="TIGR04183">
    <property type="entry name" value="Por_Secre_tail"/>
    <property type="match status" value="1"/>
</dbReference>
<keyword evidence="1" id="KW-0732">Signal</keyword>
<sequence length="156" mass="17523">MGSFAQNNAFMYSINTSGKDLSGNDGIFNYSIGQVFYSQIDDATHIVTEGIQQSLIEERPNNEDIDVPEDPMAPNANILVYPNPTNNHVTLVSNGFNFNNDLNSYQLYDYQGKLLKQQVITQTNTSIDLSPLSASIYLLQVYSQEKLFKTIKIVKK</sequence>
<feature type="domain" description="Secretion system C-terminal sorting" evidence="2">
    <location>
        <begin position="80"/>
        <end position="151"/>
    </location>
</feature>
<accession>A0ABP9CSD8</accession>
<dbReference type="Proteomes" id="UP001501433">
    <property type="component" value="Unassembled WGS sequence"/>
</dbReference>
<name>A0ABP9CSD8_9FLAO</name>
<proteinExistence type="predicted"/>
<dbReference type="EMBL" id="BAABJW010000004">
    <property type="protein sequence ID" value="GAA4817030.1"/>
    <property type="molecule type" value="Genomic_DNA"/>
</dbReference>
<evidence type="ECO:0000313" key="4">
    <source>
        <dbReference type="Proteomes" id="UP001501433"/>
    </source>
</evidence>
<evidence type="ECO:0000256" key="1">
    <source>
        <dbReference type="ARBA" id="ARBA00022729"/>
    </source>
</evidence>
<dbReference type="Pfam" id="PF18962">
    <property type="entry name" value="Por_Secre_tail"/>
    <property type="match status" value="1"/>
</dbReference>
<keyword evidence="4" id="KW-1185">Reference proteome</keyword>
<comment type="caution">
    <text evidence="3">The sequence shown here is derived from an EMBL/GenBank/DDBJ whole genome shotgun (WGS) entry which is preliminary data.</text>
</comment>
<organism evidence="3 4">
    <name type="scientific">Litoribaculum gwangyangense</name>
    <dbReference type="NCBI Taxonomy" id="1130722"/>
    <lineage>
        <taxon>Bacteria</taxon>
        <taxon>Pseudomonadati</taxon>
        <taxon>Bacteroidota</taxon>
        <taxon>Flavobacteriia</taxon>
        <taxon>Flavobacteriales</taxon>
        <taxon>Flavobacteriaceae</taxon>
        <taxon>Litoribaculum</taxon>
    </lineage>
</organism>
<evidence type="ECO:0000259" key="2">
    <source>
        <dbReference type="Pfam" id="PF18962"/>
    </source>
</evidence>
<evidence type="ECO:0000313" key="3">
    <source>
        <dbReference type="EMBL" id="GAA4817030.1"/>
    </source>
</evidence>
<reference evidence="4" key="1">
    <citation type="journal article" date="2019" name="Int. J. Syst. Evol. Microbiol.">
        <title>The Global Catalogue of Microorganisms (GCM) 10K type strain sequencing project: providing services to taxonomists for standard genome sequencing and annotation.</title>
        <authorList>
            <consortium name="The Broad Institute Genomics Platform"/>
            <consortium name="The Broad Institute Genome Sequencing Center for Infectious Disease"/>
            <person name="Wu L."/>
            <person name="Ma J."/>
        </authorList>
    </citation>
    <scope>NUCLEOTIDE SEQUENCE [LARGE SCALE GENOMIC DNA]</scope>
    <source>
        <strain evidence="4">JCM 18325</strain>
    </source>
</reference>
<gene>
    <name evidence="3" type="ORF">GCM10023330_27150</name>
</gene>